<protein>
    <submittedName>
        <fullName evidence="1">Uncharacterized protein</fullName>
    </submittedName>
</protein>
<keyword evidence="2" id="KW-1185">Reference proteome</keyword>
<dbReference type="Proteomes" id="UP000288429">
    <property type="component" value="Unassembled WGS sequence"/>
</dbReference>
<organism evidence="1 2">
    <name type="scientific">Fusarium ambrosium</name>
    <dbReference type="NCBI Taxonomy" id="131363"/>
    <lineage>
        <taxon>Eukaryota</taxon>
        <taxon>Fungi</taxon>
        <taxon>Dikarya</taxon>
        <taxon>Ascomycota</taxon>
        <taxon>Pezizomycotina</taxon>
        <taxon>Sordariomycetes</taxon>
        <taxon>Hypocreomycetidae</taxon>
        <taxon>Hypocreales</taxon>
        <taxon>Nectriaceae</taxon>
        <taxon>Fusarium</taxon>
        <taxon>Fusarium solani species complex</taxon>
    </lineage>
</organism>
<dbReference type="EMBL" id="NIZV01000295">
    <property type="protein sequence ID" value="RSL95566.1"/>
    <property type="molecule type" value="Genomic_DNA"/>
</dbReference>
<dbReference type="AlphaFoldDB" id="A0A428T0W1"/>
<accession>A0A428T0W1</accession>
<reference evidence="1 2" key="1">
    <citation type="submission" date="2017-06" db="EMBL/GenBank/DDBJ databases">
        <title>Cmopartive genomic analysis of Ambrosia Fusariam Clade fungi.</title>
        <authorList>
            <person name="Stajich J.E."/>
            <person name="Carrillo J."/>
            <person name="Kijimoto T."/>
            <person name="Eskalen A."/>
            <person name="O'Donnell K."/>
            <person name="Kasson M."/>
        </authorList>
    </citation>
    <scope>NUCLEOTIDE SEQUENCE [LARGE SCALE GENOMIC DNA]</scope>
    <source>
        <strain evidence="1 2">NRRL 20438</strain>
    </source>
</reference>
<proteinExistence type="predicted"/>
<evidence type="ECO:0000313" key="2">
    <source>
        <dbReference type="Proteomes" id="UP000288429"/>
    </source>
</evidence>
<gene>
    <name evidence="1" type="ORF">CDV31_013840</name>
</gene>
<sequence length="233" mass="25914">MASGKEAGLGSPKDVLSNMSPEARKDAYNKMLVASSPIFVFQESASRPIEFFVPGKPTQWPALPLAKCREYNEQETDAVFYGSNHFNFVDTTARRETSILEAFLVSPTPTHGRLLSHLSLSFPGLEAVQGRPEALGLTQDGMRTLKLLQDYCVNLTTLELYVYKYNAFGLVGEAAGDSQPRNEALSQVDEQLRAIPSLEKILIKYYYDRPTPEVTQLMQGLGWTVLMGDKEVL</sequence>
<name>A0A428T0W1_9HYPO</name>
<comment type="caution">
    <text evidence="1">The sequence shown here is derived from an EMBL/GenBank/DDBJ whole genome shotgun (WGS) entry which is preliminary data.</text>
</comment>
<evidence type="ECO:0000313" key="1">
    <source>
        <dbReference type="EMBL" id="RSL95566.1"/>
    </source>
</evidence>